<dbReference type="SUPFAM" id="SSF51419">
    <property type="entry name" value="PLP-binding barrel"/>
    <property type="match status" value="1"/>
</dbReference>
<sequence>MSIQENLKTIEATIPAHVILVAVSKTKPVEDLQEAYAAGMRDFGENKIQEMCDKYEVLPKDIRWHMIGHVQTNKVKYMAPFVHLIHGVDSLKLLKEINKQAQKNNRVIEVLLQQFIADEETKFGLDEMEIRQIMQEEIQHLPNVRVVGLMGMATFTEDQTQVRNEFKVLKINFDFLKQNFKDIHILSMGMSGDYQMAIEEGSTMVRVGSSIFGHRNYSI</sequence>
<dbReference type="HAMAP" id="MF_02087">
    <property type="entry name" value="PLP_homeostasis"/>
    <property type="match status" value="1"/>
</dbReference>
<name>A0A3R8SSN0_9FLAO</name>
<comment type="cofactor">
    <cofactor evidence="3">
        <name>pyridoxal 5'-phosphate</name>
        <dbReference type="ChEBI" id="CHEBI:597326"/>
    </cofactor>
</comment>
<dbReference type="EMBL" id="RHPO01000021">
    <property type="protein sequence ID" value="RRT90098.1"/>
    <property type="molecule type" value="Genomic_DNA"/>
</dbReference>
<keyword evidence="1 2" id="KW-0663">Pyridoxal phosphate</keyword>
<dbReference type="FunFam" id="3.20.20.10:FF:000018">
    <property type="entry name" value="Pyridoxal phosphate homeostasis protein"/>
    <property type="match status" value="1"/>
</dbReference>
<evidence type="ECO:0000313" key="6">
    <source>
        <dbReference type="EMBL" id="RRT90098.1"/>
    </source>
</evidence>
<protein>
    <recommendedName>
        <fullName evidence="2">Pyridoxal phosphate homeostasis protein</fullName>
        <shortName evidence="2">PLP homeostasis protein</shortName>
    </recommendedName>
</protein>
<comment type="function">
    <text evidence="2">Pyridoxal 5'-phosphate (PLP)-binding protein, which is involved in PLP homeostasis.</text>
</comment>
<evidence type="ECO:0000256" key="2">
    <source>
        <dbReference type="HAMAP-Rule" id="MF_02087"/>
    </source>
</evidence>
<dbReference type="Proteomes" id="UP000267844">
    <property type="component" value="Unassembled WGS sequence"/>
</dbReference>
<feature type="domain" description="Alanine racemase N-terminal" evidence="5">
    <location>
        <begin position="2"/>
        <end position="215"/>
    </location>
</feature>
<evidence type="ECO:0000256" key="3">
    <source>
        <dbReference type="PIRSR" id="PIRSR004848-1"/>
    </source>
</evidence>
<dbReference type="RefSeq" id="WP_125350116.1">
    <property type="nucleotide sequence ID" value="NZ_RHPN01000021.1"/>
</dbReference>
<evidence type="ECO:0000313" key="7">
    <source>
        <dbReference type="Proteomes" id="UP000267844"/>
    </source>
</evidence>
<dbReference type="InterPro" id="IPR011078">
    <property type="entry name" value="PyrdxlP_homeostasis"/>
</dbReference>
<dbReference type="CDD" id="cd00635">
    <property type="entry name" value="PLPDE_III_YBL036c_like"/>
    <property type="match status" value="1"/>
</dbReference>
<evidence type="ECO:0000259" key="5">
    <source>
        <dbReference type="Pfam" id="PF01168"/>
    </source>
</evidence>
<dbReference type="Pfam" id="PF01168">
    <property type="entry name" value="Ala_racemase_N"/>
    <property type="match status" value="1"/>
</dbReference>
<proteinExistence type="inferred from homology"/>
<dbReference type="GO" id="GO:0030170">
    <property type="term" value="F:pyridoxal phosphate binding"/>
    <property type="evidence" value="ECO:0007669"/>
    <property type="project" value="UniProtKB-UniRule"/>
</dbReference>
<gene>
    <name evidence="6" type="ORF">EGI89_10200</name>
</gene>
<dbReference type="PIRSF" id="PIRSF004848">
    <property type="entry name" value="YBL036c_PLPDEIII"/>
    <property type="match status" value="1"/>
</dbReference>
<dbReference type="NCBIfam" id="TIGR00044">
    <property type="entry name" value="YggS family pyridoxal phosphate-dependent enzyme"/>
    <property type="match status" value="1"/>
</dbReference>
<feature type="modified residue" description="N6-(pyridoxal phosphate)lysine" evidence="2 3">
    <location>
        <position position="25"/>
    </location>
</feature>
<organism evidence="6 7">
    <name type="scientific">Empedobacter falsenii</name>
    <dbReference type="NCBI Taxonomy" id="343874"/>
    <lineage>
        <taxon>Bacteria</taxon>
        <taxon>Pseudomonadati</taxon>
        <taxon>Bacteroidota</taxon>
        <taxon>Flavobacteriia</taxon>
        <taxon>Flavobacteriales</taxon>
        <taxon>Weeksellaceae</taxon>
        <taxon>Empedobacter</taxon>
    </lineage>
</organism>
<accession>A0A3R8SSN0</accession>
<dbReference type="PANTHER" id="PTHR10146:SF14">
    <property type="entry name" value="PYRIDOXAL PHOSPHATE HOMEOSTASIS PROTEIN"/>
    <property type="match status" value="1"/>
</dbReference>
<reference evidence="6 7" key="1">
    <citation type="submission" date="2018-10" db="EMBL/GenBank/DDBJ databases">
        <title>Transmission dynamics of multidrug resistant bacteria on intensive care unit surfaces.</title>
        <authorList>
            <person name="D'Souza A.W."/>
            <person name="Potter R.F."/>
            <person name="Wallace M."/>
            <person name="Shupe A."/>
            <person name="Patel S."/>
            <person name="Sun S."/>
            <person name="Gul D."/>
            <person name="Kwon J.H."/>
            <person name="Andleeb S."/>
            <person name="Burnham C.-A.D."/>
            <person name="Dantas G."/>
        </authorList>
    </citation>
    <scope>NUCLEOTIDE SEQUENCE [LARGE SCALE GENOMIC DNA]</scope>
    <source>
        <strain evidence="6 7">WF_348</strain>
    </source>
</reference>
<dbReference type="Gene3D" id="3.20.20.10">
    <property type="entry name" value="Alanine racemase"/>
    <property type="match status" value="1"/>
</dbReference>
<comment type="similarity">
    <text evidence="2 4">Belongs to the pyridoxal phosphate-binding protein YggS/PROSC family.</text>
</comment>
<dbReference type="PANTHER" id="PTHR10146">
    <property type="entry name" value="PROLINE SYNTHETASE CO-TRANSCRIBED BACTERIAL HOMOLOG PROTEIN"/>
    <property type="match status" value="1"/>
</dbReference>
<dbReference type="InterPro" id="IPR001608">
    <property type="entry name" value="Ala_racemase_N"/>
</dbReference>
<evidence type="ECO:0000256" key="1">
    <source>
        <dbReference type="ARBA" id="ARBA00022898"/>
    </source>
</evidence>
<dbReference type="InterPro" id="IPR029066">
    <property type="entry name" value="PLP-binding_barrel"/>
</dbReference>
<dbReference type="AlphaFoldDB" id="A0A3R8SSN0"/>
<evidence type="ECO:0000256" key="4">
    <source>
        <dbReference type="RuleBase" id="RU004514"/>
    </source>
</evidence>
<comment type="caution">
    <text evidence="6">The sequence shown here is derived from an EMBL/GenBank/DDBJ whole genome shotgun (WGS) entry which is preliminary data.</text>
</comment>